<keyword evidence="3" id="KW-1133">Transmembrane helix</keyword>
<feature type="transmembrane region" description="Helical" evidence="3">
    <location>
        <begin position="63"/>
        <end position="84"/>
    </location>
</feature>
<keyword evidence="6" id="KW-1185">Reference proteome</keyword>
<evidence type="ECO:0000313" key="5">
    <source>
        <dbReference type="EMBL" id="MDU0366423.1"/>
    </source>
</evidence>
<name>A0ABU3T4X3_9MICO</name>
<protein>
    <submittedName>
        <fullName evidence="5">DUF5684 domain-containing protein</fullName>
    </submittedName>
</protein>
<dbReference type="EMBL" id="JAWDIS010000001">
    <property type="protein sequence ID" value="MDU0366423.1"/>
    <property type="molecule type" value="Genomic_DNA"/>
</dbReference>
<feature type="region of interest" description="Disordered" evidence="2">
    <location>
        <begin position="193"/>
        <end position="227"/>
    </location>
</feature>
<dbReference type="InterPro" id="IPR008984">
    <property type="entry name" value="SMAD_FHA_dom_sf"/>
</dbReference>
<dbReference type="Pfam" id="PF18936">
    <property type="entry name" value="DUF5684"/>
    <property type="match status" value="1"/>
</dbReference>
<evidence type="ECO:0000313" key="6">
    <source>
        <dbReference type="Proteomes" id="UP001263371"/>
    </source>
</evidence>
<feature type="region of interest" description="Disordered" evidence="2">
    <location>
        <begin position="303"/>
        <end position="392"/>
    </location>
</feature>
<dbReference type="Pfam" id="PF00498">
    <property type="entry name" value="FHA"/>
    <property type="match status" value="1"/>
</dbReference>
<dbReference type="RefSeq" id="WP_315993651.1">
    <property type="nucleotide sequence ID" value="NZ_JAWDIS010000001.1"/>
</dbReference>
<dbReference type="InterPro" id="IPR043739">
    <property type="entry name" value="DUF5684"/>
</dbReference>
<accession>A0ABU3T4X3</accession>
<feature type="compositionally biased region" description="Low complexity" evidence="2">
    <location>
        <begin position="325"/>
        <end position="339"/>
    </location>
</feature>
<comment type="caution">
    <text evidence="5">The sequence shown here is derived from an EMBL/GenBank/DDBJ whole genome shotgun (WGS) entry which is preliminary data.</text>
</comment>
<evidence type="ECO:0000256" key="3">
    <source>
        <dbReference type="SAM" id="Phobius"/>
    </source>
</evidence>
<sequence>MTDSTTLVLGASSLALVVVLYVWLALALAAMFRKIGEPVWKAWVPVVNVATVLKLGGFSPWLVLINLVPLFGFIAFYVVLVVAVHRITVGFGAGGGLTVLGAVFLVVWASVLGFGSARWEGDAARGADEDSAPVRRGRDFQGPYVPLIGGWTPEAEPAPDDRPAADRPAADRFVDAAPPVSEPVVQPFAAPAGSLADAVPSPSDWAPPTDLAPARLDGHRSTDRSVPAASGSVFEVLDALRDGAPAGADGAAPRDRADQQAGRADVDKKPDAEQSPAGWVPRFAEPPAEPDADALATRALLLPGAPTRGASPAARRTSDPTDVESAIPSAASASPSADAAPDHPVDDGPSPWAAPARREAEELDEAPAIIPEAPLTRPAPTPVSAPRVSRTPADEFPELSEAVSAVPDAPDAGAPRSARTSVSALYTRPEVPSDDDFDALERTVVARRKRIPWALIAPNGETVDLTSSVVILGRRPGPDAAHPDAQLVPIVDETRTVSKTHARLELRGDTWYVTDLESTNGVLFATLMGTEVEAPPGEEIEAGERFFLGDAEVRLTRRNV</sequence>
<proteinExistence type="predicted"/>
<evidence type="ECO:0000256" key="1">
    <source>
        <dbReference type="ARBA" id="ARBA00022553"/>
    </source>
</evidence>
<evidence type="ECO:0000256" key="2">
    <source>
        <dbReference type="SAM" id="MobiDB-lite"/>
    </source>
</evidence>
<feature type="compositionally biased region" description="Basic and acidic residues" evidence="2">
    <location>
        <begin position="252"/>
        <end position="272"/>
    </location>
</feature>
<keyword evidence="3" id="KW-0812">Transmembrane</keyword>
<dbReference type="InterPro" id="IPR000253">
    <property type="entry name" value="FHA_dom"/>
</dbReference>
<dbReference type="CDD" id="cd00060">
    <property type="entry name" value="FHA"/>
    <property type="match status" value="1"/>
</dbReference>
<dbReference type="Gene3D" id="2.60.200.20">
    <property type="match status" value="1"/>
</dbReference>
<dbReference type="PROSITE" id="PS50006">
    <property type="entry name" value="FHA_DOMAIN"/>
    <property type="match status" value="1"/>
</dbReference>
<feature type="region of interest" description="Disordered" evidence="2">
    <location>
        <begin position="244"/>
        <end position="289"/>
    </location>
</feature>
<organism evidence="5 6">
    <name type="scientific">Microbacterium galbum</name>
    <dbReference type="NCBI Taxonomy" id="3075994"/>
    <lineage>
        <taxon>Bacteria</taxon>
        <taxon>Bacillati</taxon>
        <taxon>Actinomycetota</taxon>
        <taxon>Actinomycetes</taxon>
        <taxon>Micrococcales</taxon>
        <taxon>Microbacteriaceae</taxon>
        <taxon>Microbacterium</taxon>
    </lineage>
</organism>
<feature type="transmembrane region" description="Helical" evidence="3">
    <location>
        <begin position="91"/>
        <end position="115"/>
    </location>
</feature>
<keyword evidence="3" id="KW-0472">Membrane</keyword>
<dbReference type="Proteomes" id="UP001263371">
    <property type="component" value="Unassembled WGS sequence"/>
</dbReference>
<feature type="domain" description="FHA" evidence="4">
    <location>
        <begin position="470"/>
        <end position="524"/>
    </location>
</feature>
<evidence type="ECO:0000259" key="4">
    <source>
        <dbReference type="PROSITE" id="PS50006"/>
    </source>
</evidence>
<feature type="transmembrane region" description="Helical" evidence="3">
    <location>
        <begin position="6"/>
        <end position="32"/>
    </location>
</feature>
<dbReference type="SUPFAM" id="SSF49879">
    <property type="entry name" value="SMAD/FHA domain"/>
    <property type="match status" value="1"/>
</dbReference>
<gene>
    <name evidence="5" type="ORF">RWH45_04285</name>
</gene>
<keyword evidence="1" id="KW-0597">Phosphoprotein</keyword>
<reference evidence="5 6" key="1">
    <citation type="submission" date="2023-09" db="EMBL/GenBank/DDBJ databases">
        <title>Microbacterium fusihabitans sp. nov., Microbacterium phycihabitans sp. nov., and Microbacterium cervinum sp. nov., isolated from dried seaweeds of beach.</title>
        <authorList>
            <person name="Lee S.D."/>
        </authorList>
    </citation>
    <scope>NUCLEOTIDE SEQUENCE [LARGE SCALE GENOMIC DNA]</scope>
    <source>
        <strain evidence="5 6">KSW4-17</strain>
    </source>
</reference>